<dbReference type="PANTHER" id="PTHR12905:SF0">
    <property type="entry name" value="CALCINEURIN-LIKE PHOSPHOESTERASE DOMAIN-CONTAINING PROTEIN"/>
    <property type="match status" value="1"/>
</dbReference>
<dbReference type="InterPro" id="IPR029052">
    <property type="entry name" value="Metallo-depent_PP-like"/>
</dbReference>
<dbReference type="eggNOG" id="COG2129">
    <property type="taxonomic scope" value="Bacteria"/>
</dbReference>
<reference evidence="3 4" key="1">
    <citation type="journal article" date="2011" name="Stand. Genomic Sci.">
        <title>Complete genome sequence of Bacteroides salanitronis type strain (BL78).</title>
        <authorList>
            <person name="Gronow S."/>
            <person name="Held B."/>
            <person name="Lucas S."/>
            <person name="Lapidus A."/>
            <person name="Del Rio T.G."/>
            <person name="Nolan M."/>
            <person name="Tice H."/>
            <person name="Deshpande S."/>
            <person name="Cheng J.F."/>
            <person name="Pitluck S."/>
            <person name="Liolios K."/>
            <person name="Pagani I."/>
            <person name="Ivanova N."/>
            <person name="Mavromatis K."/>
            <person name="Pati A."/>
            <person name="Tapia R."/>
            <person name="Han C."/>
            <person name="Goodwin L."/>
            <person name="Chen A."/>
            <person name="Palaniappan K."/>
            <person name="Land M."/>
            <person name="Hauser L."/>
            <person name="Chang Y.J."/>
            <person name="Jeffries C.D."/>
            <person name="Brambilla E.M."/>
            <person name="Rohde M."/>
            <person name="Goker M."/>
            <person name="Detter J.C."/>
            <person name="Woyke T."/>
            <person name="Bristow J."/>
            <person name="Markowitz V."/>
            <person name="Hugenholtz P."/>
            <person name="Kyrpides N.C."/>
            <person name="Klenk H.P."/>
            <person name="Eisen J.A."/>
        </authorList>
    </citation>
    <scope>NUCLEOTIDE SEQUENCE [LARGE SCALE GENOMIC DNA]</scope>
    <source>
        <strain evidence="3 4">DSM 18170</strain>
    </source>
</reference>
<dbReference type="RefSeq" id="WP_013619422.1">
    <property type="nucleotide sequence ID" value="NC_015164.1"/>
</dbReference>
<dbReference type="EMBL" id="CP002530">
    <property type="protein sequence ID" value="ADY38066.1"/>
    <property type="molecule type" value="Genomic_DNA"/>
</dbReference>
<dbReference type="STRING" id="667015.Bacsa_3543"/>
<evidence type="ECO:0000313" key="3">
    <source>
        <dbReference type="EMBL" id="ADY38066.1"/>
    </source>
</evidence>
<feature type="domain" description="Calcineurin-like phosphoesterase" evidence="2">
    <location>
        <begin position="10"/>
        <end position="178"/>
    </location>
</feature>
<evidence type="ECO:0000259" key="2">
    <source>
        <dbReference type="Pfam" id="PF12850"/>
    </source>
</evidence>
<dbReference type="InterPro" id="IPR024654">
    <property type="entry name" value="Calcineurin-like_PHP_lpxH"/>
</dbReference>
<dbReference type="CDD" id="cd07379">
    <property type="entry name" value="MPP_239FB"/>
    <property type="match status" value="1"/>
</dbReference>
<comment type="similarity">
    <text evidence="1">Belongs to the metallophosphoesterase superfamily. YfcE family.</text>
</comment>
<dbReference type="Pfam" id="PF12850">
    <property type="entry name" value="Metallophos_2"/>
    <property type="match status" value="1"/>
</dbReference>
<dbReference type="HOGENOM" id="CLU_041441_1_2_10"/>
<name>F0R882_PHOSB</name>
<proteinExistence type="inferred from homology"/>
<organism evidence="3 4">
    <name type="scientific">Phocaeicola salanitronis (strain DSM 18170 / JCM 13657 / CCUG 60908 / BL78)</name>
    <name type="common">Bacteroides salanitronis</name>
    <dbReference type="NCBI Taxonomy" id="667015"/>
    <lineage>
        <taxon>Bacteria</taxon>
        <taxon>Pseudomonadati</taxon>
        <taxon>Bacteroidota</taxon>
        <taxon>Bacteroidia</taxon>
        <taxon>Bacteroidales</taxon>
        <taxon>Bacteroidaceae</taxon>
        <taxon>Phocaeicola</taxon>
    </lineage>
</organism>
<accession>F0R882</accession>
<protein>
    <submittedName>
        <fullName evidence="3">Metallophosphoesterase</fullName>
    </submittedName>
</protein>
<dbReference type="KEGG" id="bsa:Bacsa_3543"/>
<dbReference type="PANTHER" id="PTHR12905">
    <property type="entry name" value="METALLOPHOSPHOESTERASE"/>
    <property type="match status" value="1"/>
</dbReference>
<dbReference type="OrthoDB" id="332939at2"/>
<keyword evidence="4" id="KW-1185">Reference proteome</keyword>
<dbReference type="AlphaFoldDB" id="F0R882"/>
<sequence>MFGFEIKGLKVVALSDTHARHRTLSVPACDVLVHAGDACNFGNKEQLKDFFDWYQAQPARYKIFVAGNHDTLFETANQELENMIPKSVIYLENNLIEIEGVTFASIAARPKLKCFIEYEPIDVLVTHGAPFGIQDEEGKGCKDLAKQILLIEPQYALFGHCHKGNKSPLRIGKTIYVNVTL</sequence>
<dbReference type="SUPFAM" id="SSF56300">
    <property type="entry name" value="Metallo-dependent phosphatases"/>
    <property type="match status" value="1"/>
</dbReference>
<dbReference type="Gene3D" id="3.60.21.10">
    <property type="match status" value="1"/>
</dbReference>
<gene>
    <name evidence="3" type="ordered locus">Bacsa_3543</name>
</gene>
<dbReference type="InterPro" id="IPR051693">
    <property type="entry name" value="UPF0046_metallophosphoest"/>
</dbReference>
<evidence type="ECO:0000313" key="4">
    <source>
        <dbReference type="Proteomes" id="UP000007486"/>
    </source>
</evidence>
<evidence type="ECO:0000256" key="1">
    <source>
        <dbReference type="ARBA" id="ARBA00008950"/>
    </source>
</evidence>
<dbReference type="Proteomes" id="UP000007486">
    <property type="component" value="Chromosome"/>
</dbReference>